<evidence type="ECO:0000313" key="3">
    <source>
        <dbReference type="Proteomes" id="UP001166293"/>
    </source>
</evidence>
<protein>
    <submittedName>
        <fullName evidence="2">Uncharacterized protein</fullName>
    </submittedName>
</protein>
<organism evidence="2 3">
    <name type="scientific">Thalassococcus arenae</name>
    <dbReference type="NCBI Taxonomy" id="2851652"/>
    <lineage>
        <taxon>Bacteria</taxon>
        <taxon>Pseudomonadati</taxon>
        <taxon>Pseudomonadota</taxon>
        <taxon>Alphaproteobacteria</taxon>
        <taxon>Rhodobacterales</taxon>
        <taxon>Roseobacteraceae</taxon>
        <taxon>Thalassococcus</taxon>
    </lineage>
</organism>
<gene>
    <name evidence="2" type="ORF">KUH32_11315</name>
</gene>
<feature type="transmembrane region" description="Helical" evidence="1">
    <location>
        <begin position="148"/>
        <end position="169"/>
    </location>
</feature>
<dbReference type="RefSeq" id="WP_217778460.1">
    <property type="nucleotide sequence ID" value="NZ_JAHRWL010000002.1"/>
</dbReference>
<keyword evidence="1" id="KW-0472">Membrane</keyword>
<sequence length="206" mass="22671">MDWFSIEQSWQKSPRIHWTTAVGAWVVLAVYALSLSNAVQLGDRAVPAFVLAWVCFVALGLSRNVVFGVGVTFEWREHRAILSAFGLAFSAVLWLVLACVDADLLMRVFALGYAVGGIICLAFCKIWPEDRHRLPIYGASWRQNSDIAVLWHALMMVALSGALVCLSAAEAEDAYLLMMVLGAPVLNKFKNCALLLLLWARDEAAG</sequence>
<feature type="transmembrane region" description="Helical" evidence="1">
    <location>
        <begin position="16"/>
        <end position="34"/>
    </location>
</feature>
<comment type="caution">
    <text evidence="2">The sequence shown here is derived from an EMBL/GenBank/DDBJ whole genome shotgun (WGS) entry which is preliminary data.</text>
</comment>
<feature type="transmembrane region" description="Helical" evidence="1">
    <location>
        <begin position="104"/>
        <end position="127"/>
    </location>
</feature>
<evidence type="ECO:0000313" key="2">
    <source>
        <dbReference type="EMBL" id="MBV2360368.1"/>
    </source>
</evidence>
<keyword evidence="3" id="KW-1185">Reference proteome</keyword>
<feature type="transmembrane region" description="Helical" evidence="1">
    <location>
        <begin position="80"/>
        <end position="98"/>
    </location>
</feature>
<name>A0ABS6N8M5_9RHOB</name>
<keyword evidence="1" id="KW-0812">Transmembrane</keyword>
<accession>A0ABS6N8M5</accession>
<dbReference type="EMBL" id="JAHRWL010000002">
    <property type="protein sequence ID" value="MBV2360368.1"/>
    <property type="molecule type" value="Genomic_DNA"/>
</dbReference>
<evidence type="ECO:0000256" key="1">
    <source>
        <dbReference type="SAM" id="Phobius"/>
    </source>
</evidence>
<feature type="transmembrane region" description="Helical" evidence="1">
    <location>
        <begin position="46"/>
        <end position="73"/>
    </location>
</feature>
<proteinExistence type="predicted"/>
<keyword evidence="1" id="KW-1133">Transmembrane helix</keyword>
<dbReference type="Proteomes" id="UP001166293">
    <property type="component" value="Unassembled WGS sequence"/>
</dbReference>
<reference evidence="2" key="1">
    <citation type="submission" date="2021-06" db="EMBL/GenBank/DDBJ databases">
        <title>Thalassococcus sp. CAU 1522 isolated from sea sand, Republic of Korea.</title>
        <authorList>
            <person name="Kim W."/>
        </authorList>
    </citation>
    <scope>NUCLEOTIDE SEQUENCE</scope>
    <source>
        <strain evidence="2">CAU 1522</strain>
    </source>
</reference>